<dbReference type="EMBL" id="CAUYUJ010017059">
    <property type="protein sequence ID" value="CAK0871350.1"/>
    <property type="molecule type" value="Genomic_DNA"/>
</dbReference>
<feature type="compositionally biased region" description="Low complexity" evidence="2">
    <location>
        <begin position="1565"/>
        <end position="1575"/>
    </location>
</feature>
<dbReference type="PANTHER" id="PTHR11439">
    <property type="entry name" value="GAG-POL-RELATED RETROTRANSPOSON"/>
    <property type="match status" value="1"/>
</dbReference>
<dbReference type="PANTHER" id="PTHR11439:SF483">
    <property type="entry name" value="PEPTIDE SYNTHASE GLIP-LIKE, PUTATIVE (AFU_ORTHOLOGUE AFUA_3G12920)-RELATED"/>
    <property type="match status" value="1"/>
</dbReference>
<feature type="coiled-coil region" evidence="1">
    <location>
        <begin position="514"/>
        <end position="548"/>
    </location>
</feature>
<feature type="domain" description="CCHC-type" evidence="3">
    <location>
        <begin position="180"/>
        <end position="196"/>
    </location>
</feature>
<feature type="compositionally biased region" description="Low complexity" evidence="2">
    <location>
        <begin position="1533"/>
        <end position="1548"/>
    </location>
</feature>
<gene>
    <name evidence="4" type="ORF">PCOR1329_LOCUS57206</name>
</gene>
<feature type="region of interest" description="Disordered" evidence="2">
    <location>
        <begin position="862"/>
        <end position="936"/>
    </location>
</feature>
<keyword evidence="1" id="KW-0175">Coiled coil</keyword>
<evidence type="ECO:0000256" key="1">
    <source>
        <dbReference type="SAM" id="Coils"/>
    </source>
</evidence>
<feature type="compositionally biased region" description="Gly residues" evidence="2">
    <location>
        <begin position="1549"/>
        <end position="1564"/>
    </location>
</feature>
<evidence type="ECO:0000256" key="2">
    <source>
        <dbReference type="SAM" id="MobiDB-lite"/>
    </source>
</evidence>
<feature type="compositionally biased region" description="Basic and acidic residues" evidence="2">
    <location>
        <begin position="1596"/>
        <end position="1620"/>
    </location>
</feature>
<dbReference type="Proteomes" id="UP001189429">
    <property type="component" value="Unassembled WGS sequence"/>
</dbReference>
<organism evidence="4 5">
    <name type="scientific">Prorocentrum cordatum</name>
    <dbReference type="NCBI Taxonomy" id="2364126"/>
    <lineage>
        <taxon>Eukaryota</taxon>
        <taxon>Sar</taxon>
        <taxon>Alveolata</taxon>
        <taxon>Dinophyceae</taxon>
        <taxon>Prorocentrales</taxon>
        <taxon>Prorocentraceae</taxon>
        <taxon>Prorocentrum</taxon>
    </lineage>
</organism>
<protein>
    <recommendedName>
        <fullName evidence="3">CCHC-type domain-containing protein</fullName>
    </recommendedName>
</protein>
<evidence type="ECO:0000313" key="5">
    <source>
        <dbReference type="Proteomes" id="UP001189429"/>
    </source>
</evidence>
<feature type="compositionally biased region" description="Basic and acidic residues" evidence="2">
    <location>
        <begin position="1512"/>
        <end position="1531"/>
    </location>
</feature>
<reference evidence="4" key="1">
    <citation type="submission" date="2023-10" db="EMBL/GenBank/DDBJ databases">
        <authorList>
            <person name="Chen Y."/>
            <person name="Shah S."/>
            <person name="Dougan E. K."/>
            <person name="Thang M."/>
            <person name="Chan C."/>
        </authorList>
    </citation>
    <scope>NUCLEOTIDE SEQUENCE [LARGE SCALE GENOMIC DNA]</scope>
</reference>
<dbReference type="InterPro" id="IPR001878">
    <property type="entry name" value="Znf_CCHC"/>
</dbReference>
<comment type="caution">
    <text evidence="4">The sequence shown here is derived from an EMBL/GenBank/DDBJ whole genome shotgun (WGS) entry which is preliminary data.</text>
</comment>
<feature type="coiled-coil region" evidence="1">
    <location>
        <begin position="724"/>
        <end position="751"/>
    </location>
</feature>
<evidence type="ECO:0000259" key="3">
    <source>
        <dbReference type="SMART" id="SM00343"/>
    </source>
</evidence>
<evidence type="ECO:0000313" key="4">
    <source>
        <dbReference type="EMBL" id="CAK0871350.1"/>
    </source>
</evidence>
<dbReference type="SMART" id="SM00343">
    <property type="entry name" value="ZnF_C2HC"/>
    <property type="match status" value="2"/>
</dbReference>
<name>A0ABN9VE16_9DINO</name>
<feature type="compositionally biased region" description="Polar residues" evidence="2">
    <location>
        <begin position="923"/>
        <end position="936"/>
    </location>
</feature>
<dbReference type="CDD" id="cd09272">
    <property type="entry name" value="RNase_HI_RT_Ty1"/>
    <property type="match status" value="1"/>
</dbReference>
<accession>A0ABN9VE16</accession>
<feature type="compositionally biased region" description="Basic and acidic residues" evidence="2">
    <location>
        <begin position="873"/>
        <end position="900"/>
    </location>
</feature>
<proteinExistence type="predicted"/>
<feature type="compositionally biased region" description="Gly residues" evidence="2">
    <location>
        <begin position="95"/>
        <end position="106"/>
    </location>
</feature>
<feature type="domain" description="CCHC-type" evidence="3">
    <location>
        <begin position="849"/>
        <end position="865"/>
    </location>
</feature>
<feature type="region of interest" description="Disordered" evidence="2">
    <location>
        <begin position="1512"/>
        <end position="1672"/>
    </location>
</feature>
<feature type="compositionally biased region" description="Polar residues" evidence="2">
    <location>
        <begin position="901"/>
        <end position="915"/>
    </location>
</feature>
<keyword evidence="5" id="KW-1185">Reference proteome</keyword>
<feature type="region of interest" description="Disordered" evidence="2">
    <location>
        <begin position="90"/>
        <end position="129"/>
    </location>
</feature>
<feature type="compositionally biased region" description="Low complexity" evidence="2">
    <location>
        <begin position="1628"/>
        <end position="1644"/>
    </location>
</feature>
<feature type="region of interest" description="Disordered" evidence="2">
    <location>
        <begin position="799"/>
        <end position="847"/>
    </location>
</feature>
<sequence length="2637" mass="291141">MAASATECRVRVSLERDPVVNAEKGVEGLMLHKRAVANGGTSDFDPERPWEYSFRALEDDVKFWRRELEEPALLIKTGGNNIQESLSDDALTSRGAGGQGGGGRGSGADRSSAGSRPPPQLRGGGADRFDLAPKRQKHEVDSDGFFIKNRNGKFICKEYQQGSCEGKHLQCPKDPRKVHQCNRCLRQGHGSKDCRQPFAKDLKGKGSGKDRSSDSFADWCRCLGGLLGFDVAVFMADATSGVDLADDIIWNQRPTMCNPLREQAADVKAAERKSRDPDWAVPQWLMTSGVPGGLRVHPEDCHIFLRTDVNAQAPEELATDYGHHQAYRSVEEDDEAWNDIMALVQRGWLRQCDSLGEVAASLDGEAPVLSKFGVVVKTRNGRIKRRLILDSKVSGVSAATSKLERVLLPKLLDVAADVLDVIAANTVQAAQSRDAGAEFFVLVFQDAFWHMPLPSGAAGGVWLWVPDEEDQVEKTNDRVQRRWRHVVAKVLKQRYLRGFWSVLGEYLKYVKSAVEALRLQNAQLTQQAEQMQQQNVQIRTELARQVQAQGDLPRLAEQLGDAVQKLSDERKEKSSAPAFSLVDTKGLGKPSIFKNEEAKFLEWYRKTNAYLTAVFGEQFRKLLEWVEDQAQETTVISMEVLEARFGSDDDDEDEFIPDLREKVSQLYVALQTLTEGESFALVMNTPKGNGAEAMRKLIRRWDPASGGKRRVLLKQMMNPQRCTLSDLYAKLEEWEELIRRYERKKADGLGKVVDDDVKVAALETMVPEELELHLAMNKHRLDTSEKVVEEIRSFLESRQSQGALLRRKRGDPMDVDSLYKGSKGKSKGKGDKNGKKGQTTKPRDKRTVQCWRCSGWGHTSNECTARLTGGKTGDGKGSKGKGKGKDADKDKGKGKSRRWDTNSFEPGAASSSSQPVYGDNWGDGNNSTITSLPPSASQVGSTNLGSFELCTFELNSFDETIDDQEWIRFTFDSGAAVTTFPEDTKGERLPADPNASYRTASGEIIADSGGVCIQGRSEWSEPIRLKARLASIHKPLVSASQTHRAGRATWLTKEGGYILPAGSDIVNRVDALIRDAVWSESGVVPLYVEKGVYAGYIKKNEEGHVRRVTFGDHRESWDLCPVEVARRGRAPTQAEREQHLASGHAVYRSWCEECVRAAGLGAQRARRPEDRDDADPVVSMDFAFVGEKVPDVEDDGSIPILVVTDRKCGMKGATAVKDKTASDFVVKWLVGFLKHLGHRRVVLKSDGEASICAIKNAVMVGVGQHVECIPQESPKGEHKSNGEVEASVKEVKKVIRANFFSMQKSFGFEVSPGHPIVRWLPQFAADSISKFRLGVDGMSAEQRRCGRPWRKFAAEFGERVHYRPLGVGDERSTLAPKMLMGHFVGYHSRTGALLVMTQSGVVRAQGFKRLHRAQAWSPETPGSWGKLAGLPWEVSPAVLLAQPAGPIIVTRDTQEDHDTVVRRRYVLKKDIERFGATPGCPGCADLMARGSARVAHSQECRDRIEAELMKDSAGQRRLAEHHLRASAREAQAEESAAQPAPQPGAAAASGGGAAAASSGGGAAAGPGADVAMAGPRASAPATPQAASRKRAASVSAEERRPPQLRDGPRGLKRAGSEPDLHGQMIVDGGSSSSAGPASAAVSAGLVQPAPSPEGARGGGDMEDLAGPAARAGSSMDVGAFDEVKGKIYKEILALVSATDLIGDNVMSIKELKEVSALLTEINGVDLAEVYSPERFKEKALGMGLTAGLAADLYTGWDLLREDHRRAVMKKLLEEDPLLTVTSPPCTVFSKLRQLSNFKRDEGIVASEVLEGETHLEFSMKVCESRHQRGALFLHEHPWGASSWSRPCVQRVKELPGVYSVRGPMCRWGLHARGPDGREAFVRKETGWLTNSQVLADIFAGECRCQSIGGEPYRHVHLIGDRRARRAQVYPPRLVRAILRGLGEELRLRESLSDLAGFTAGPSPHAEDMDQEAEAFVDDVRGGFLDPLKVKEARAEELEWCRSRGVWKKVPRREMEAEGGRAIDTRWIDTNKGDLERPLYRSRLVAREMKVRRRAEGLLPPQQDLFSGTPPLEAFKALVSLFLSRVFEQFQSSEPREVLYKFYDVLRAHFYGHVQRRLWVELPPEERQDEEEPLVGLLLRTMYGTMDASQVWQGDYVELLKSVEFLQGKSSPAILWHPGRDIALEVHGDDFGVLMYADDEAWFDELLKKYDYKVTGRLSSAAEGVQSTVYLNRVLIWDPAAGEARIESDVRHVDMIFRDLHLCDAKPVQTPAVKKSVTEMIEASQSQTLDDAQSKLYRSLVMRASYIGQDRPDLSYIASSLAKSMKTPRESDMMDLKRLGRYLKQARAGSLVFKLQEAPKRIEIFVDADWAGEATTRKSRSGMMLMLGSHLVKHASTQQTTVALSSGESEYYAMLKGASHALGLQSMLQDFGVQHLEMPLLRSDSVAAEGIATRQGLGAVRHIDTRFLWLQDQVKAGKVEIKHVPGLQNPADAFTKALDQTHLRRHFEAMGFKVRDEGSRRELRTMCIEKWSAVHGPGGREDRGVSAPHIIGPNALPMAGNCRPKWRCTSMAYCHCCAHGRRIGRVGGYRLRTRWNTGGGTIGAAEAPSILAPQRAVRTARALYGGPRWPRRAHPANP</sequence>